<feature type="transmembrane region" description="Helical" evidence="1">
    <location>
        <begin position="48"/>
        <end position="68"/>
    </location>
</feature>
<feature type="transmembrane region" description="Helical" evidence="1">
    <location>
        <begin position="115"/>
        <end position="132"/>
    </location>
</feature>
<accession>A0AA39WI66</accession>
<keyword evidence="1" id="KW-0472">Membrane</keyword>
<keyword evidence="3" id="KW-1185">Reference proteome</keyword>
<dbReference type="PANTHER" id="PTHR37544:SF3">
    <property type="entry name" value="SPRAY"/>
    <property type="match status" value="1"/>
</dbReference>
<gene>
    <name evidence="2" type="ORF">B0T17DRAFT_496936</name>
</gene>
<evidence type="ECO:0000313" key="2">
    <source>
        <dbReference type="EMBL" id="KAK0615857.1"/>
    </source>
</evidence>
<keyword evidence="1" id="KW-0812">Transmembrane</keyword>
<proteinExistence type="predicted"/>
<dbReference type="Pfam" id="PF11915">
    <property type="entry name" value="DUF3433"/>
    <property type="match status" value="2"/>
</dbReference>
<comment type="caution">
    <text evidence="2">The sequence shown here is derived from an EMBL/GenBank/DDBJ whole genome shotgun (WGS) entry which is preliminary data.</text>
</comment>
<sequence>MRAPVLTSVIVLSLAIAAVIEFLAQKTQRQGGLALTDTPDDMPSSVVFAYLYVPTIIAVLYGLVWTWIDFDVRRMQPWLELSRPGGAVAKNSLLLDYPFEFLAFIPFKAWKLKHWPVFCTGTVMMLVFWGVTPLQAAILGTQAIVLTSNMTMPTSSVLLPVQDQAARIDSSILNGAYAIGWFGQTFPAFTTADYAVLPISPASKPAPRDLWTIETTKLTTNLTCWPAIVTGNGTGYDMDNGQGCSTRVSFFQSSFGGNSSAIILYIGYYDNAVLDYYLEGPDCSKNSSDQFLAIYAFTAKGTADDSLKASDITALFCRPSYGKQDVSVSISSETSRPLDESTIELGPMETLDQTEFNSSAFEYLLGVGLPPATLATRDYAASYLPDPWPVLMDKNISWPTNIMVNYAVAFWNASTSDLKNQTILGHAFSAAHKALFSVAVSHLLSPASLSEVKQGTVQQTLYGVAVSRPIAAAVEGLLLLVAIITLTLLLTCSRALSKLPEDPASIGLTLKIMRSSQAILGRFASQGAADAKELRTRLSGEQYALLKDQAGDPDDKQLQDRFPGEQDTLLEDDAIGRDIPLISASASMRNLKYRPVQPVWLKPYVGVVLILILLGGLGVLAYFKKTEQVLNGLPLPSSDFAVLQLLENYVPTAFSTLLETVLVLLARLLCVLRPFRELHKGKASAKSTIEAKYTSIPPQFIIVRALKSRSFLLGAICFLAVLANGLAISLGGIFNEYPVTIPYPVTFRSSRVANLTRQTILHTEAQELGGSYTNHFFALWSNFSTNTSLPAWTVPHYAFFPLDVIDGGGVLGDNSTIFQAQVRGFGVKSACVPLSTSPKEKSFANVSLVPTGVQDPTYRYQHQNGSWATCTGQNFYGSKPFGRASHESITWLSPQEARVINQLYPLDGGFCGDKFILGWLRIDSDDTNRTFQSSFVQCEAAMQTAMFQVGFRRSGGIVSYERVGDFDDMTAFIPLNQSRALVREANSINSNACSPVLGIVCGWHNQTVTTDWFNYILKYYLNSTALVDPSQGVPNASLVIPAVQDVYQRLFAILLAQHMDMFQAAAVTNEAVADVSGLMMVEERRIFMNDAAFIISLVILSLDIVLLTVLYIRERKAFLPRLPSTIVSLIAYVAASRLAREYDGGEHDKRRRPKREEGLMKDHYLAPTYSFGKYLGIDGKPHIGIEVDPFVTPVDDSILQTSGFGFKGVGEWLRRRRRRRP</sequence>
<feature type="transmembrane region" description="Helical" evidence="1">
    <location>
        <begin position="599"/>
        <end position="623"/>
    </location>
</feature>
<reference evidence="2" key="1">
    <citation type="submission" date="2023-06" db="EMBL/GenBank/DDBJ databases">
        <title>Genome-scale phylogeny and comparative genomics of the fungal order Sordariales.</title>
        <authorList>
            <consortium name="Lawrence Berkeley National Laboratory"/>
            <person name="Hensen N."/>
            <person name="Bonometti L."/>
            <person name="Westerberg I."/>
            <person name="Brannstrom I.O."/>
            <person name="Guillou S."/>
            <person name="Cros-Aarteil S."/>
            <person name="Calhoun S."/>
            <person name="Haridas S."/>
            <person name="Kuo A."/>
            <person name="Mondo S."/>
            <person name="Pangilinan J."/>
            <person name="Riley R."/>
            <person name="LaButti K."/>
            <person name="Andreopoulos B."/>
            <person name="Lipzen A."/>
            <person name="Chen C."/>
            <person name="Yanf M."/>
            <person name="Daum C."/>
            <person name="Ng V."/>
            <person name="Clum A."/>
            <person name="Steindorff A."/>
            <person name="Ohm R."/>
            <person name="Martin F."/>
            <person name="Silar P."/>
            <person name="Natvig D."/>
            <person name="Lalanne C."/>
            <person name="Gautier V."/>
            <person name="Ament-velasquez S.L."/>
            <person name="Kruys A."/>
            <person name="Hutchinson M.I."/>
            <person name="Powell A.J."/>
            <person name="Barry K."/>
            <person name="Miller A.N."/>
            <person name="Grigoriev I.V."/>
            <person name="Debuchy R."/>
            <person name="Gladieux P."/>
            <person name="Thoren M.H."/>
            <person name="Johannesson H."/>
        </authorList>
    </citation>
    <scope>NUCLEOTIDE SEQUENCE</scope>
    <source>
        <strain evidence="2">SMH3391-2</strain>
    </source>
</reference>
<evidence type="ECO:0000313" key="3">
    <source>
        <dbReference type="Proteomes" id="UP001174934"/>
    </source>
</evidence>
<feature type="transmembrane region" description="Helical" evidence="1">
    <location>
        <begin position="1091"/>
        <end position="1112"/>
    </location>
</feature>
<dbReference type="InterPro" id="IPR021840">
    <property type="entry name" value="DUF3433"/>
</dbReference>
<dbReference type="AlphaFoldDB" id="A0AA39WI66"/>
<evidence type="ECO:0000256" key="1">
    <source>
        <dbReference type="SAM" id="Phobius"/>
    </source>
</evidence>
<evidence type="ECO:0008006" key="4">
    <source>
        <dbReference type="Google" id="ProtNLM"/>
    </source>
</evidence>
<organism evidence="2 3">
    <name type="scientific">Bombardia bombarda</name>
    <dbReference type="NCBI Taxonomy" id="252184"/>
    <lineage>
        <taxon>Eukaryota</taxon>
        <taxon>Fungi</taxon>
        <taxon>Dikarya</taxon>
        <taxon>Ascomycota</taxon>
        <taxon>Pezizomycotina</taxon>
        <taxon>Sordariomycetes</taxon>
        <taxon>Sordariomycetidae</taxon>
        <taxon>Sordariales</taxon>
        <taxon>Lasiosphaeriaceae</taxon>
        <taxon>Bombardia</taxon>
    </lineage>
</organism>
<feature type="transmembrane region" description="Helical" evidence="1">
    <location>
        <begin position="470"/>
        <end position="490"/>
    </location>
</feature>
<feature type="transmembrane region" description="Helical" evidence="1">
    <location>
        <begin position="711"/>
        <end position="734"/>
    </location>
</feature>
<name>A0AA39WI66_9PEZI</name>
<protein>
    <recommendedName>
        <fullName evidence="4">DUF3433 domain containing protein</fullName>
    </recommendedName>
</protein>
<dbReference type="Proteomes" id="UP001174934">
    <property type="component" value="Unassembled WGS sequence"/>
</dbReference>
<dbReference type="EMBL" id="JAULSR010000006">
    <property type="protein sequence ID" value="KAK0615857.1"/>
    <property type="molecule type" value="Genomic_DNA"/>
</dbReference>
<dbReference type="PANTHER" id="PTHR37544">
    <property type="entry name" value="SPRAY-RELATED"/>
    <property type="match status" value="1"/>
</dbReference>
<feature type="transmembrane region" description="Helical" evidence="1">
    <location>
        <begin position="653"/>
        <end position="672"/>
    </location>
</feature>
<keyword evidence="1" id="KW-1133">Transmembrane helix</keyword>